<accession>A0A0M1N2C3</accession>
<dbReference type="PATRIC" id="fig|1705565.3.peg.1668"/>
<comment type="caution">
    <text evidence="2">The sequence shown here is derived from an EMBL/GenBank/DDBJ whole genome shotgun (WGS) entry which is preliminary data.</text>
</comment>
<dbReference type="EMBL" id="LIUT01000008">
    <property type="protein sequence ID" value="KOR76307.1"/>
    <property type="molecule type" value="Genomic_DNA"/>
</dbReference>
<evidence type="ECO:0000256" key="1">
    <source>
        <dbReference type="ARBA" id="ARBA00044755"/>
    </source>
</evidence>
<sequence length="242" mass="26328">MIPHDDKLSDLKITGTGSSNGGQYGKVRIDGSGQVNGNLDCQELTANGTMSVKGSVIARTIRVNGSGTIKGAVESEDLNVAGSLSIKEGLRSRSIFIGGHCSIHGDSESQRLEVNGNLRSHGDVRSESAICKGAFKIDGRLHVGTADIRVLGRCHAEEIVGDRITIRKKGKRLWEMLSLPLRGTCLETRMIEGDVLDLEYVEADIVRGNRVILGKGCQIRQVEYRDELRQDPEAEIGTSRRF</sequence>
<gene>
    <name evidence="2" type="ORF">AM231_27210</name>
</gene>
<organism evidence="2 3">
    <name type="scientific">Paenibacillus solani</name>
    <dbReference type="NCBI Taxonomy" id="1705565"/>
    <lineage>
        <taxon>Bacteria</taxon>
        <taxon>Bacillati</taxon>
        <taxon>Bacillota</taxon>
        <taxon>Bacilli</taxon>
        <taxon>Bacillales</taxon>
        <taxon>Paenibacillaceae</taxon>
        <taxon>Paenibacillus</taxon>
    </lineage>
</organism>
<dbReference type="PANTHER" id="PTHR35024">
    <property type="entry name" value="HYPOTHETICAL CYTOSOLIC PROTEIN"/>
    <property type="match status" value="1"/>
</dbReference>
<dbReference type="OrthoDB" id="1730007at2"/>
<keyword evidence="3" id="KW-1185">Reference proteome</keyword>
<dbReference type="AlphaFoldDB" id="A0A0M1N2C3"/>
<dbReference type="PANTHER" id="PTHR35024:SF4">
    <property type="entry name" value="POLYMER-FORMING CYTOSKELETAL PROTEIN"/>
    <property type="match status" value="1"/>
</dbReference>
<comment type="similarity">
    <text evidence="1">Belongs to the bactofilin family.</text>
</comment>
<evidence type="ECO:0000313" key="3">
    <source>
        <dbReference type="Proteomes" id="UP000036932"/>
    </source>
</evidence>
<protein>
    <recommendedName>
        <fullName evidence="4">Cell shape determination protein CcmA</fullName>
    </recommendedName>
</protein>
<dbReference type="Proteomes" id="UP000036932">
    <property type="component" value="Unassembled WGS sequence"/>
</dbReference>
<dbReference type="InterPro" id="IPR007607">
    <property type="entry name" value="BacA/B"/>
</dbReference>
<dbReference type="Pfam" id="PF04519">
    <property type="entry name" value="Bactofilin"/>
    <property type="match status" value="1"/>
</dbReference>
<proteinExistence type="inferred from homology"/>
<evidence type="ECO:0008006" key="4">
    <source>
        <dbReference type="Google" id="ProtNLM"/>
    </source>
</evidence>
<name>A0A0M1N2C3_9BACL</name>
<dbReference type="RefSeq" id="WP_054405425.1">
    <property type="nucleotide sequence ID" value="NZ_LIUT01000008.1"/>
</dbReference>
<reference evidence="3" key="1">
    <citation type="submission" date="2015-08" db="EMBL/GenBank/DDBJ databases">
        <title>Genome sequencing project for genomic taxonomy and phylogenomics of Bacillus-like bacteria.</title>
        <authorList>
            <person name="Liu B."/>
            <person name="Wang J."/>
            <person name="Zhu Y."/>
            <person name="Liu G."/>
            <person name="Chen Q."/>
            <person name="Chen Z."/>
            <person name="Lan J."/>
            <person name="Che J."/>
            <person name="Ge C."/>
            <person name="Shi H."/>
            <person name="Pan Z."/>
            <person name="Liu X."/>
        </authorList>
    </citation>
    <scope>NUCLEOTIDE SEQUENCE [LARGE SCALE GENOMIC DNA]</scope>
    <source>
        <strain evidence="3">FJAT-22460</strain>
    </source>
</reference>
<evidence type="ECO:0000313" key="2">
    <source>
        <dbReference type="EMBL" id="KOR76307.1"/>
    </source>
</evidence>